<keyword evidence="7 12" id="KW-0805">Transcription regulation</keyword>
<evidence type="ECO:0000256" key="12">
    <source>
        <dbReference type="HAMAP-Rule" id="MF_00015"/>
    </source>
</evidence>
<dbReference type="EC" id="3.4.21.88" evidence="12"/>
<comment type="similarity">
    <text evidence="1 12 13">Belongs to the peptidase S24 family.</text>
</comment>
<comment type="function">
    <text evidence="12">Represses a number of genes involved in the response to DNA damage (SOS response), including recA and lexA. In the presence of single-stranded DNA, RecA interacts with LexA causing an autocatalytic cleavage which disrupts the DNA-binding part of LexA, leading to derepression of the SOS regulon and eventually DNA repair.</text>
</comment>
<keyword evidence="3 12" id="KW-0235">DNA replication</keyword>
<name>A0A5K7YD11_9BACT</name>
<dbReference type="GO" id="GO:0003677">
    <property type="term" value="F:DNA binding"/>
    <property type="evidence" value="ECO:0007669"/>
    <property type="project" value="UniProtKB-UniRule"/>
</dbReference>
<organism evidence="16 17">
    <name type="scientific">Desulfosarcina alkanivorans</name>
    <dbReference type="NCBI Taxonomy" id="571177"/>
    <lineage>
        <taxon>Bacteria</taxon>
        <taxon>Pseudomonadati</taxon>
        <taxon>Thermodesulfobacteriota</taxon>
        <taxon>Desulfobacteria</taxon>
        <taxon>Desulfobacterales</taxon>
        <taxon>Desulfosarcinaceae</taxon>
        <taxon>Desulfosarcina</taxon>
    </lineage>
</organism>
<keyword evidence="5 12" id="KW-0378">Hydrolase</keyword>
<dbReference type="InterPro" id="IPR039418">
    <property type="entry name" value="LexA-like"/>
</dbReference>
<dbReference type="GO" id="GO:0009432">
    <property type="term" value="P:SOS response"/>
    <property type="evidence" value="ECO:0007669"/>
    <property type="project" value="UniProtKB-UniRule"/>
</dbReference>
<dbReference type="CDD" id="cd06529">
    <property type="entry name" value="S24_LexA-like"/>
    <property type="match status" value="1"/>
</dbReference>
<dbReference type="GO" id="GO:0006508">
    <property type="term" value="P:proteolysis"/>
    <property type="evidence" value="ECO:0007669"/>
    <property type="project" value="InterPro"/>
</dbReference>
<keyword evidence="11 12" id="KW-0742">SOS response</keyword>
<dbReference type="GO" id="GO:0004252">
    <property type="term" value="F:serine-type endopeptidase activity"/>
    <property type="evidence" value="ECO:0007669"/>
    <property type="project" value="UniProtKB-UniRule"/>
</dbReference>
<feature type="active site" description="For autocatalytic cleavage activity" evidence="12">
    <location>
        <position position="165"/>
    </location>
</feature>
<evidence type="ECO:0000256" key="3">
    <source>
        <dbReference type="ARBA" id="ARBA00022705"/>
    </source>
</evidence>
<protein>
    <recommendedName>
        <fullName evidence="12">LexA repressor</fullName>
        <ecNumber evidence="12">3.4.21.88</ecNumber>
    </recommendedName>
</protein>
<dbReference type="PRINTS" id="PR00726">
    <property type="entry name" value="LEXASERPTASE"/>
</dbReference>
<dbReference type="InterPro" id="IPR036390">
    <property type="entry name" value="WH_DNA-bd_sf"/>
</dbReference>
<comment type="caution">
    <text evidence="12">Lacks conserved residue(s) required for the propagation of feature annotation.</text>
</comment>
<dbReference type="EMBL" id="AP021874">
    <property type="protein sequence ID" value="BBO67362.1"/>
    <property type="molecule type" value="Genomic_DNA"/>
</dbReference>
<feature type="site" description="Cleavage; by autolysis" evidence="12">
    <location>
        <begin position="92"/>
        <end position="93"/>
    </location>
</feature>
<gene>
    <name evidence="12 16" type="primary">lexA</name>
    <name evidence="16" type="ORF">DSCA_12920</name>
</gene>
<dbReference type="InterPro" id="IPR006199">
    <property type="entry name" value="LexA_DNA-bd_dom"/>
</dbReference>
<evidence type="ECO:0000256" key="8">
    <source>
        <dbReference type="ARBA" id="ARBA00023125"/>
    </source>
</evidence>
<evidence type="ECO:0000256" key="9">
    <source>
        <dbReference type="ARBA" id="ARBA00023163"/>
    </source>
</evidence>
<feature type="domain" description="LexA repressor DNA-binding" evidence="15">
    <location>
        <begin position="4"/>
        <end position="65"/>
    </location>
</feature>
<evidence type="ECO:0000256" key="10">
    <source>
        <dbReference type="ARBA" id="ARBA00023204"/>
    </source>
</evidence>
<dbReference type="AlphaFoldDB" id="A0A5K7YD11"/>
<dbReference type="Pfam" id="PF00717">
    <property type="entry name" value="Peptidase_S24"/>
    <property type="match status" value="1"/>
</dbReference>
<keyword evidence="10 12" id="KW-0234">DNA repair</keyword>
<dbReference type="NCBIfam" id="TIGR00498">
    <property type="entry name" value="lexA"/>
    <property type="match status" value="1"/>
</dbReference>
<accession>A0A5K7YD11</accession>
<evidence type="ECO:0000256" key="11">
    <source>
        <dbReference type="ARBA" id="ARBA00023236"/>
    </source>
</evidence>
<dbReference type="InterPro" id="IPR006197">
    <property type="entry name" value="Peptidase_S24_LexA"/>
</dbReference>
<dbReference type="SUPFAM" id="SSF51306">
    <property type="entry name" value="LexA/Signal peptidase"/>
    <property type="match status" value="1"/>
</dbReference>
<dbReference type="InterPro" id="IPR036286">
    <property type="entry name" value="LexA/Signal_pep-like_sf"/>
</dbReference>
<dbReference type="RefSeq" id="WP_155315632.1">
    <property type="nucleotide sequence ID" value="NZ_AP021874.1"/>
</dbReference>
<dbReference type="GO" id="GO:0045892">
    <property type="term" value="P:negative regulation of DNA-templated transcription"/>
    <property type="evidence" value="ECO:0007669"/>
    <property type="project" value="UniProtKB-UniRule"/>
</dbReference>
<dbReference type="SUPFAM" id="SSF46785">
    <property type="entry name" value="Winged helix' DNA-binding domain"/>
    <property type="match status" value="1"/>
</dbReference>
<dbReference type="Gene3D" id="2.10.109.10">
    <property type="entry name" value="Umud Fragment, subunit A"/>
    <property type="match status" value="1"/>
</dbReference>
<feature type="active site" description="For autocatalytic cleavage activity" evidence="12">
    <location>
        <position position="127"/>
    </location>
</feature>
<keyword evidence="8 12" id="KW-0238">DNA-binding</keyword>
<evidence type="ECO:0000256" key="5">
    <source>
        <dbReference type="ARBA" id="ARBA00022801"/>
    </source>
</evidence>
<evidence type="ECO:0000259" key="14">
    <source>
        <dbReference type="Pfam" id="PF00717"/>
    </source>
</evidence>
<dbReference type="GO" id="GO:0006281">
    <property type="term" value="P:DNA repair"/>
    <property type="evidence" value="ECO:0007669"/>
    <property type="project" value="UniProtKB-UniRule"/>
</dbReference>
<dbReference type="OrthoDB" id="9802364at2"/>
<dbReference type="Gene3D" id="1.10.10.10">
    <property type="entry name" value="Winged helix-like DNA-binding domain superfamily/Winged helix DNA-binding domain"/>
    <property type="match status" value="1"/>
</dbReference>
<evidence type="ECO:0000256" key="7">
    <source>
        <dbReference type="ARBA" id="ARBA00023015"/>
    </source>
</evidence>
<dbReference type="Proteomes" id="UP000427906">
    <property type="component" value="Chromosome"/>
</dbReference>
<dbReference type="InterPro" id="IPR036388">
    <property type="entry name" value="WH-like_DNA-bd_sf"/>
</dbReference>
<feature type="domain" description="Peptidase S24/S26A/S26B/S26C" evidence="14">
    <location>
        <begin position="85"/>
        <end position="200"/>
    </location>
</feature>
<evidence type="ECO:0000256" key="1">
    <source>
        <dbReference type="ARBA" id="ARBA00007484"/>
    </source>
</evidence>
<evidence type="ECO:0000256" key="2">
    <source>
        <dbReference type="ARBA" id="ARBA00022491"/>
    </source>
</evidence>
<dbReference type="HAMAP" id="MF_00015">
    <property type="entry name" value="LexA"/>
    <property type="match status" value="1"/>
</dbReference>
<evidence type="ECO:0000313" key="17">
    <source>
        <dbReference type="Proteomes" id="UP000427906"/>
    </source>
</evidence>
<reference evidence="16 17" key="1">
    <citation type="submission" date="2019-11" db="EMBL/GenBank/DDBJ databases">
        <title>Comparative genomics of hydrocarbon-degrading Desulfosarcina strains.</title>
        <authorList>
            <person name="Watanabe M."/>
            <person name="Kojima H."/>
            <person name="Fukui M."/>
        </authorList>
    </citation>
    <scope>NUCLEOTIDE SEQUENCE [LARGE SCALE GENOMIC DNA]</scope>
    <source>
        <strain evidence="16 17">PL12</strain>
    </source>
</reference>
<evidence type="ECO:0000256" key="4">
    <source>
        <dbReference type="ARBA" id="ARBA00022763"/>
    </source>
</evidence>
<proteinExistence type="inferred from homology"/>
<keyword evidence="6 12" id="KW-0068">Autocatalytic cleavage</keyword>
<evidence type="ECO:0000256" key="6">
    <source>
        <dbReference type="ARBA" id="ARBA00022813"/>
    </source>
</evidence>
<dbReference type="Pfam" id="PF01726">
    <property type="entry name" value="LexA_DNA_bind"/>
    <property type="match status" value="1"/>
</dbReference>
<keyword evidence="9 12" id="KW-0804">Transcription</keyword>
<dbReference type="PANTHER" id="PTHR33516">
    <property type="entry name" value="LEXA REPRESSOR"/>
    <property type="match status" value="1"/>
</dbReference>
<dbReference type="InterPro" id="IPR050077">
    <property type="entry name" value="LexA_repressor"/>
</dbReference>
<keyword evidence="17" id="KW-1185">Reference proteome</keyword>
<comment type="subunit">
    <text evidence="12">Homodimer.</text>
</comment>
<dbReference type="KEGG" id="dalk:DSCA_12920"/>
<dbReference type="InterPro" id="IPR006200">
    <property type="entry name" value="LexA"/>
</dbReference>
<evidence type="ECO:0000256" key="13">
    <source>
        <dbReference type="RuleBase" id="RU003991"/>
    </source>
</evidence>
<evidence type="ECO:0000259" key="15">
    <source>
        <dbReference type="Pfam" id="PF01726"/>
    </source>
</evidence>
<dbReference type="InterPro" id="IPR015927">
    <property type="entry name" value="Peptidase_S24_S26A/B/C"/>
</dbReference>
<keyword evidence="2 12" id="KW-0678">Repressor</keyword>
<evidence type="ECO:0000313" key="16">
    <source>
        <dbReference type="EMBL" id="BBO67362.1"/>
    </source>
</evidence>
<sequence>MTPELTPGQKRLFDYLKTAIEGTGTAPSLRQAAGDLGVSHAAVSQGLKLLEQKGVVKRQGRYSRTLHLIGPTGETAAAQRWIEVPVVGRVTAGLPLYAQQEWEGSLVLDSALYRGRHLFALRVQGDSMQGAGILDGDMAVCTPRQYAENNEIVVALIHGEDATVKRFFLHRDHVELRPENPDFPVMRYRFDEVLVQGRVIGIQRGLTGIR</sequence>
<dbReference type="GO" id="GO:0006260">
    <property type="term" value="P:DNA replication"/>
    <property type="evidence" value="ECO:0007669"/>
    <property type="project" value="UniProtKB-UniRule"/>
</dbReference>
<comment type="catalytic activity">
    <reaction evidence="12">
        <text>Hydrolysis of Ala-|-Gly bond in repressor LexA.</text>
        <dbReference type="EC" id="3.4.21.88"/>
    </reaction>
</comment>
<keyword evidence="4 12" id="KW-0227">DNA damage</keyword>
<dbReference type="PANTHER" id="PTHR33516:SF2">
    <property type="entry name" value="LEXA REPRESSOR-RELATED"/>
    <property type="match status" value="1"/>
</dbReference>